<dbReference type="AlphaFoldDB" id="A0A814ET21"/>
<evidence type="ECO:0000313" key="1">
    <source>
        <dbReference type="EMBL" id="CAF0973643.1"/>
    </source>
</evidence>
<dbReference type="Proteomes" id="UP000663829">
    <property type="component" value="Unassembled WGS sequence"/>
</dbReference>
<reference evidence="1" key="1">
    <citation type="submission" date="2021-02" db="EMBL/GenBank/DDBJ databases">
        <authorList>
            <person name="Nowell W R."/>
        </authorList>
    </citation>
    <scope>NUCLEOTIDE SEQUENCE</scope>
</reference>
<dbReference type="Proteomes" id="UP000681722">
    <property type="component" value="Unassembled WGS sequence"/>
</dbReference>
<comment type="caution">
    <text evidence="1">The sequence shown here is derived from an EMBL/GenBank/DDBJ whole genome shotgun (WGS) entry which is preliminary data.</text>
</comment>
<dbReference type="EMBL" id="CAJOBC010002697">
    <property type="protein sequence ID" value="CAF3746567.1"/>
    <property type="molecule type" value="Genomic_DNA"/>
</dbReference>
<protein>
    <submittedName>
        <fullName evidence="1">Uncharacterized protein</fullName>
    </submittedName>
</protein>
<organism evidence="1 3">
    <name type="scientific">Didymodactylos carnosus</name>
    <dbReference type="NCBI Taxonomy" id="1234261"/>
    <lineage>
        <taxon>Eukaryota</taxon>
        <taxon>Metazoa</taxon>
        <taxon>Spiralia</taxon>
        <taxon>Gnathifera</taxon>
        <taxon>Rotifera</taxon>
        <taxon>Eurotatoria</taxon>
        <taxon>Bdelloidea</taxon>
        <taxon>Philodinida</taxon>
        <taxon>Philodinidae</taxon>
        <taxon>Didymodactylos</taxon>
    </lineage>
</organism>
<keyword evidence="3" id="KW-1185">Reference proteome</keyword>
<sequence length="245" mass="28567">MKNLFESSLTELEEFHLYGVTDKILFYDGIIQSFQHKFCHSKTSETFTHQHYYSNVDRLLISELLDETDHDYPPTFVSNLNEVLDLAKLKSLEICEGEYFAVSSDTMLILLKNAPNLSTIIISGSDYGGLINNLLRDTDNEKYNDLFLYINRMIKRVQYDPGLGEFSSEERQTLSKIFSNVQYFHYVYRYDDRDIEAVIDCDDFLSTILNTMTKLICLNIEIDSFWNDLNKAEMNSLANKLDLMK</sequence>
<name>A0A814ET21_9BILA</name>
<evidence type="ECO:0000313" key="3">
    <source>
        <dbReference type="Proteomes" id="UP000663829"/>
    </source>
</evidence>
<evidence type="ECO:0000313" key="2">
    <source>
        <dbReference type="EMBL" id="CAF3746567.1"/>
    </source>
</evidence>
<proteinExistence type="predicted"/>
<gene>
    <name evidence="1" type="ORF">GPM918_LOCUS12371</name>
    <name evidence="2" type="ORF">SRO942_LOCUS12372</name>
</gene>
<dbReference type="EMBL" id="CAJNOQ010002697">
    <property type="protein sequence ID" value="CAF0973643.1"/>
    <property type="molecule type" value="Genomic_DNA"/>
</dbReference>
<accession>A0A814ET21</accession>